<accession>A0ABT6MQB2</accession>
<feature type="compositionally biased region" description="Basic and acidic residues" evidence="1">
    <location>
        <begin position="135"/>
        <end position="145"/>
    </location>
</feature>
<reference evidence="2" key="1">
    <citation type="journal article" date="2007" name="Int. J. Syst. Evol. Microbiol.">
        <title>Luteimonas composti sp. nov., a moderately thermophilic bacterium isolated from food waste.</title>
        <authorList>
            <person name="Young C.C."/>
            <person name="Kampfer P."/>
            <person name="Chen W.M."/>
            <person name="Yen W.S."/>
            <person name="Arun A.B."/>
            <person name="Lai W.A."/>
            <person name="Shen F.T."/>
            <person name="Rekha P.D."/>
            <person name="Lin K.Y."/>
            <person name="Chou J.H."/>
        </authorList>
    </citation>
    <scope>NUCLEOTIDE SEQUENCE</scope>
    <source>
        <strain evidence="2">CC-YY355</strain>
    </source>
</reference>
<evidence type="ECO:0000313" key="3">
    <source>
        <dbReference type="Proteomes" id="UP001160550"/>
    </source>
</evidence>
<organism evidence="2 3">
    <name type="scientific">Luteimonas composti</name>
    <dbReference type="NCBI Taxonomy" id="398257"/>
    <lineage>
        <taxon>Bacteria</taxon>
        <taxon>Pseudomonadati</taxon>
        <taxon>Pseudomonadota</taxon>
        <taxon>Gammaproteobacteria</taxon>
        <taxon>Lysobacterales</taxon>
        <taxon>Lysobacteraceae</taxon>
        <taxon>Luteimonas</taxon>
    </lineage>
</organism>
<evidence type="ECO:0008006" key="4">
    <source>
        <dbReference type="Google" id="ProtNLM"/>
    </source>
</evidence>
<evidence type="ECO:0000256" key="1">
    <source>
        <dbReference type="SAM" id="MobiDB-lite"/>
    </source>
</evidence>
<keyword evidence="3" id="KW-1185">Reference proteome</keyword>
<evidence type="ECO:0000313" key="2">
    <source>
        <dbReference type="EMBL" id="MDH7452821.1"/>
    </source>
</evidence>
<proteinExistence type="predicted"/>
<feature type="region of interest" description="Disordered" evidence="1">
    <location>
        <begin position="130"/>
        <end position="160"/>
    </location>
</feature>
<dbReference type="RefSeq" id="WP_280942016.1">
    <property type="nucleotide sequence ID" value="NZ_JARYGX010000013.1"/>
</dbReference>
<sequence>MFPLARQLPAADVHLRALKIHGGGCPLCAGRGPVDVRTSYRTWSAVVLTHWSSRRQISCRGCGIRAQLRGIAWSALLGWWGLPLGPLVTPIQIVRNLVAMLVPDPQAPSAALAWQASLLLAQERLAQARGPGRAAHAERCRRPDGPDNPAAASSAPAVLE</sequence>
<dbReference type="Proteomes" id="UP001160550">
    <property type="component" value="Unassembled WGS sequence"/>
</dbReference>
<name>A0ABT6MQB2_9GAMM</name>
<comment type="caution">
    <text evidence="2">The sequence shown here is derived from an EMBL/GenBank/DDBJ whole genome shotgun (WGS) entry which is preliminary data.</text>
</comment>
<reference evidence="2" key="2">
    <citation type="submission" date="2023-04" db="EMBL/GenBank/DDBJ databases">
        <authorList>
            <person name="Sun J.-Q."/>
        </authorList>
    </citation>
    <scope>NUCLEOTIDE SEQUENCE</scope>
    <source>
        <strain evidence="2">CC-YY355</strain>
    </source>
</reference>
<gene>
    <name evidence="2" type="ORF">QF205_06960</name>
</gene>
<protein>
    <recommendedName>
        <fullName evidence="4">Transposase family protein</fullName>
    </recommendedName>
</protein>
<feature type="compositionally biased region" description="Low complexity" evidence="1">
    <location>
        <begin position="149"/>
        <end position="160"/>
    </location>
</feature>
<dbReference type="EMBL" id="JARYGX010000013">
    <property type="protein sequence ID" value="MDH7452821.1"/>
    <property type="molecule type" value="Genomic_DNA"/>
</dbReference>